<dbReference type="InterPro" id="IPR000014">
    <property type="entry name" value="PAS"/>
</dbReference>
<evidence type="ECO:0000256" key="5">
    <source>
        <dbReference type="ARBA" id="ARBA00023163"/>
    </source>
</evidence>
<dbReference type="Gene3D" id="1.10.8.60">
    <property type="match status" value="1"/>
</dbReference>
<evidence type="ECO:0000256" key="4">
    <source>
        <dbReference type="ARBA" id="ARBA00023125"/>
    </source>
</evidence>
<dbReference type="InterPro" id="IPR013767">
    <property type="entry name" value="PAS_fold"/>
</dbReference>
<dbReference type="SUPFAM" id="SSF52540">
    <property type="entry name" value="P-loop containing nucleoside triphosphate hydrolases"/>
    <property type="match status" value="1"/>
</dbReference>
<evidence type="ECO:0000256" key="1">
    <source>
        <dbReference type="ARBA" id="ARBA00022741"/>
    </source>
</evidence>
<dbReference type="InterPro" id="IPR025662">
    <property type="entry name" value="Sigma_54_int_dom_ATP-bd_1"/>
</dbReference>
<dbReference type="PROSITE" id="PS00676">
    <property type="entry name" value="SIGMA54_INTERACT_2"/>
    <property type="match status" value="1"/>
</dbReference>
<dbReference type="InterPro" id="IPR035965">
    <property type="entry name" value="PAS-like_dom_sf"/>
</dbReference>
<dbReference type="SUPFAM" id="SSF55785">
    <property type="entry name" value="PYP-like sensor domain (PAS domain)"/>
    <property type="match status" value="2"/>
</dbReference>
<dbReference type="InterPro" id="IPR009057">
    <property type="entry name" value="Homeodomain-like_sf"/>
</dbReference>
<dbReference type="PANTHER" id="PTHR32071:SF121">
    <property type="entry name" value="SIGMA L-DEPENDENT TRANSCRIPTIONAL REGULATOR YQIR-RELATED"/>
    <property type="match status" value="1"/>
</dbReference>
<dbReference type="EMBL" id="JAFBDT010000031">
    <property type="protein sequence ID" value="MBM7562816.1"/>
    <property type="molecule type" value="Genomic_DNA"/>
</dbReference>
<keyword evidence="5" id="KW-0804">Transcription</keyword>
<evidence type="ECO:0000313" key="9">
    <source>
        <dbReference type="Proteomes" id="UP000767854"/>
    </source>
</evidence>
<dbReference type="PROSITE" id="PS50045">
    <property type="entry name" value="SIGMA54_INTERACT_4"/>
    <property type="match status" value="1"/>
</dbReference>
<keyword evidence="2" id="KW-0067">ATP-binding</keyword>
<sequence>MRKDIQKILDSTHDAMIVVDLKGIITIFNKSAEKLTGINRENAIGHQVETVVENTRLPIVLKTGIAELNQKQPLNRTTIITSRMPVFDDDGKIMGALAVFRDISEIIELAERITDLNQIRETLEATFNATQDAISVVDASGKGLLINPAYTRMTGYTEADIIGKDCTYDLAEGESVHMEVLKTGLPIKGKKLKVGFNRKEVIAEAAPIYDKGILKGSVAIIHDLTEINEIYKQLDQAKQIIRNLEAKYTFDDIIGKSEILNNAIEKAKIAAETPATVIIRGESGTGKELFAHAIHNASSRKFAQFVRVNCAAINENLLESELFGYEEGAFTGASKGGKVGLFEKANGGTIFLDEIGELSLNTQAKLLRVLQEKEILRVGGNKPVSIDVRIISATNVNLESAIEQKRFRQDLYYRLNVVPINIPALREHKTDIPDLVKHLIVKYNQEYGRSVSKISQNALETVMAYDWPGNVRELENFVGRAMINIRMNEEIVETHHLPNILSLNAEKNQSVSDVQPMATNMELADALNLFERKHILKVLELSNGNREIAARKLDISLRALYYKLKKLDINS</sequence>
<dbReference type="InterPro" id="IPR025944">
    <property type="entry name" value="Sigma_54_int_dom_CS"/>
</dbReference>
<dbReference type="Gene3D" id="3.40.50.300">
    <property type="entry name" value="P-loop containing nucleotide triphosphate hydrolases"/>
    <property type="match status" value="1"/>
</dbReference>
<evidence type="ECO:0000313" key="8">
    <source>
        <dbReference type="EMBL" id="MBM7562816.1"/>
    </source>
</evidence>
<dbReference type="Pfam" id="PF00158">
    <property type="entry name" value="Sigma54_activat"/>
    <property type="match status" value="1"/>
</dbReference>
<feature type="domain" description="PAS" evidence="7">
    <location>
        <begin position="1"/>
        <end position="53"/>
    </location>
</feature>
<dbReference type="PRINTS" id="PR01590">
    <property type="entry name" value="HTHFIS"/>
</dbReference>
<dbReference type="CDD" id="cd00130">
    <property type="entry name" value="PAS"/>
    <property type="match status" value="2"/>
</dbReference>
<keyword evidence="9" id="KW-1185">Reference proteome</keyword>
<dbReference type="SUPFAM" id="SSF46689">
    <property type="entry name" value="Homeodomain-like"/>
    <property type="match status" value="1"/>
</dbReference>
<dbReference type="Proteomes" id="UP000767854">
    <property type="component" value="Unassembled WGS sequence"/>
</dbReference>
<evidence type="ECO:0000256" key="2">
    <source>
        <dbReference type="ARBA" id="ARBA00022840"/>
    </source>
</evidence>
<keyword evidence="1" id="KW-0547">Nucleotide-binding</keyword>
<accession>A0ABS2MTT2</accession>
<dbReference type="InterPro" id="IPR058031">
    <property type="entry name" value="AAA_lid_NorR"/>
</dbReference>
<organism evidence="8 9">
    <name type="scientific">Fusibacter tunisiensis</name>
    <dbReference type="NCBI Taxonomy" id="1008308"/>
    <lineage>
        <taxon>Bacteria</taxon>
        <taxon>Bacillati</taxon>
        <taxon>Bacillota</taxon>
        <taxon>Clostridia</taxon>
        <taxon>Eubacteriales</taxon>
        <taxon>Eubacteriales Family XII. Incertae Sedis</taxon>
        <taxon>Fusibacter</taxon>
    </lineage>
</organism>
<dbReference type="InterPro" id="IPR003593">
    <property type="entry name" value="AAA+_ATPase"/>
</dbReference>
<dbReference type="RefSeq" id="WP_204665242.1">
    <property type="nucleotide sequence ID" value="NZ_JAFBDT010000031.1"/>
</dbReference>
<dbReference type="PROSITE" id="PS00688">
    <property type="entry name" value="SIGMA54_INTERACT_3"/>
    <property type="match status" value="1"/>
</dbReference>
<dbReference type="CDD" id="cd00009">
    <property type="entry name" value="AAA"/>
    <property type="match status" value="1"/>
</dbReference>
<dbReference type="PROSITE" id="PS50112">
    <property type="entry name" value="PAS"/>
    <property type="match status" value="2"/>
</dbReference>
<feature type="domain" description="Sigma-54 factor interaction" evidence="6">
    <location>
        <begin position="253"/>
        <end position="483"/>
    </location>
</feature>
<dbReference type="InterPro" id="IPR027417">
    <property type="entry name" value="P-loop_NTPase"/>
</dbReference>
<evidence type="ECO:0000259" key="7">
    <source>
        <dbReference type="PROSITE" id="PS50112"/>
    </source>
</evidence>
<dbReference type="Pfam" id="PF02954">
    <property type="entry name" value="HTH_8"/>
    <property type="match status" value="1"/>
</dbReference>
<dbReference type="SMART" id="SM00091">
    <property type="entry name" value="PAS"/>
    <property type="match status" value="2"/>
</dbReference>
<dbReference type="PANTHER" id="PTHR32071">
    <property type="entry name" value="TRANSCRIPTIONAL REGULATORY PROTEIN"/>
    <property type="match status" value="1"/>
</dbReference>
<feature type="domain" description="PAS" evidence="7">
    <location>
        <begin position="119"/>
        <end position="175"/>
    </location>
</feature>
<dbReference type="Gene3D" id="1.10.10.60">
    <property type="entry name" value="Homeodomain-like"/>
    <property type="match status" value="1"/>
</dbReference>
<evidence type="ECO:0000256" key="3">
    <source>
        <dbReference type="ARBA" id="ARBA00023015"/>
    </source>
</evidence>
<dbReference type="SMART" id="SM00382">
    <property type="entry name" value="AAA"/>
    <property type="match status" value="1"/>
</dbReference>
<name>A0ABS2MTT2_9FIRM</name>
<protein>
    <submittedName>
        <fullName evidence="8">PAS domain S-box-containing protein</fullName>
    </submittedName>
</protein>
<evidence type="ECO:0000259" key="6">
    <source>
        <dbReference type="PROSITE" id="PS50045"/>
    </source>
</evidence>
<dbReference type="Pfam" id="PF00989">
    <property type="entry name" value="PAS"/>
    <property type="match status" value="2"/>
</dbReference>
<dbReference type="InterPro" id="IPR025943">
    <property type="entry name" value="Sigma_54_int_dom_ATP-bd_2"/>
</dbReference>
<dbReference type="NCBIfam" id="TIGR00229">
    <property type="entry name" value="sensory_box"/>
    <property type="match status" value="2"/>
</dbReference>
<comment type="caution">
    <text evidence="8">The sequence shown here is derived from an EMBL/GenBank/DDBJ whole genome shotgun (WGS) entry which is preliminary data.</text>
</comment>
<keyword evidence="4" id="KW-0238">DNA-binding</keyword>
<gene>
    <name evidence="8" type="ORF">JOC49_002377</name>
</gene>
<dbReference type="PROSITE" id="PS00675">
    <property type="entry name" value="SIGMA54_INTERACT_1"/>
    <property type="match status" value="1"/>
</dbReference>
<dbReference type="Gene3D" id="3.30.450.20">
    <property type="entry name" value="PAS domain"/>
    <property type="match status" value="2"/>
</dbReference>
<keyword evidence="3" id="KW-0805">Transcription regulation</keyword>
<dbReference type="InterPro" id="IPR002197">
    <property type="entry name" value="HTH_Fis"/>
</dbReference>
<dbReference type="Pfam" id="PF25601">
    <property type="entry name" value="AAA_lid_14"/>
    <property type="match status" value="1"/>
</dbReference>
<reference evidence="8 9" key="1">
    <citation type="submission" date="2021-01" db="EMBL/GenBank/DDBJ databases">
        <title>Genomic Encyclopedia of Type Strains, Phase IV (KMG-IV): sequencing the most valuable type-strain genomes for metagenomic binning, comparative biology and taxonomic classification.</title>
        <authorList>
            <person name="Goeker M."/>
        </authorList>
    </citation>
    <scope>NUCLEOTIDE SEQUENCE [LARGE SCALE GENOMIC DNA]</scope>
    <source>
        <strain evidence="8 9">DSM 24436</strain>
    </source>
</reference>
<proteinExistence type="predicted"/>
<dbReference type="InterPro" id="IPR002078">
    <property type="entry name" value="Sigma_54_int"/>
</dbReference>